<dbReference type="InterPro" id="IPR019533">
    <property type="entry name" value="Peptidase_S26"/>
</dbReference>
<keyword evidence="1" id="KW-0472">Membrane</keyword>
<evidence type="ECO:0000313" key="4">
    <source>
        <dbReference type="Proteomes" id="UP001176468"/>
    </source>
</evidence>
<protein>
    <submittedName>
        <fullName evidence="3">S26 family signal peptidase</fullName>
    </submittedName>
</protein>
<dbReference type="Proteomes" id="UP001176468">
    <property type="component" value="Unassembled WGS sequence"/>
</dbReference>
<dbReference type="EMBL" id="JAUQSZ010000003">
    <property type="protein sequence ID" value="MDO7841740.1"/>
    <property type="molecule type" value="Genomic_DNA"/>
</dbReference>
<dbReference type="Pfam" id="PF10502">
    <property type="entry name" value="Peptidase_S26"/>
    <property type="match status" value="1"/>
</dbReference>
<proteinExistence type="predicted"/>
<organism evidence="3 4">
    <name type="scientific">Sphingomonas immobilis</name>
    <dbReference type="NCBI Taxonomy" id="3063997"/>
    <lineage>
        <taxon>Bacteria</taxon>
        <taxon>Pseudomonadati</taxon>
        <taxon>Pseudomonadota</taxon>
        <taxon>Alphaproteobacteria</taxon>
        <taxon>Sphingomonadales</taxon>
        <taxon>Sphingomonadaceae</taxon>
        <taxon>Sphingomonas</taxon>
    </lineage>
</organism>
<dbReference type="SUPFAM" id="SSF51306">
    <property type="entry name" value="LexA/Signal peptidase"/>
    <property type="match status" value="1"/>
</dbReference>
<keyword evidence="4" id="KW-1185">Reference proteome</keyword>
<feature type="domain" description="Peptidase S26" evidence="2">
    <location>
        <begin position="43"/>
        <end position="190"/>
    </location>
</feature>
<evidence type="ECO:0000256" key="1">
    <source>
        <dbReference type="SAM" id="Phobius"/>
    </source>
</evidence>
<gene>
    <name evidence="3" type="ORF">Q5H94_05330</name>
</gene>
<dbReference type="InterPro" id="IPR036286">
    <property type="entry name" value="LexA/Signal_pep-like_sf"/>
</dbReference>
<reference evidence="3" key="1">
    <citation type="submission" date="2023-07" db="EMBL/GenBank/DDBJ databases">
        <authorList>
            <person name="Kim M.K."/>
        </authorList>
    </citation>
    <scope>NUCLEOTIDE SEQUENCE</scope>
    <source>
        <strain evidence="3">CA1-15</strain>
    </source>
</reference>
<sequence length="197" mass="21607">MLSLWRLARAAARRVRRLPREAADALGGRHLGEGARSDRLYLAILIVTPITVICWWLLGQVTIVMSPSIEAMVVRPDPGPIAKGDYVMFTLSHALAGAEPVSVTKHALCMPGERLNMIEKPSSVSRSEWDGWYFCNGVLLNVSKPFARDGMHLPHLLWAGPIPSGLVFVGSPSPNGFDSRYFGLVPLAALTRARRLL</sequence>
<feature type="transmembrane region" description="Helical" evidence="1">
    <location>
        <begin position="40"/>
        <end position="58"/>
    </location>
</feature>
<name>A0ABT8ZVY1_9SPHN</name>
<evidence type="ECO:0000313" key="3">
    <source>
        <dbReference type="EMBL" id="MDO7841740.1"/>
    </source>
</evidence>
<dbReference type="RefSeq" id="WP_304560205.1">
    <property type="nucleotide sequence ID" value="NZ_JAUQSZ010000003.1"/>
</dbReference>
<evidence type="ECO:0000259" key="2">
    <source>
        <dbReference type="Pfam" id="PF10502"/>
    </source>
</evidence>
<comment type="caution">
    <text evidence="3">The sequence shown here is derived from an EMBL/GenBank/DDBJ whole genome shotgun (WGS) entry which is preliminary data.</text>
</comment>
<keyword evidence="1" id="KW-0812">Transmembrane</keyword>
<keyword evidence="1" id="KW-1133">Transmembrane helix</keyword>
<accession>A0ABT8ZVY1</accession>